<dbReference type="AlphaFoldDB" id="A0A2H3NUL7"/>
<comment type="cofactor">
    <cofactor evidence="1">
        <name>Mg(2+)</name>
        <dbReference type="ChEBI" id="CHEBI:18420"/>
    </cofactor>
</comment>
<evidence type="ECO:0000256" key="7">
    <source>
        <dbReference type="ARBA" id="ARBA00022801"/>
    </source>
</evidence>
<dbReference type="InterPro" id="IPR006293">
    <property type="entry name" value="DNA_helicase_ATP-dep_RecQ_bac"/>
</dbReference>
<dbReference type="Pfam" id="PF09382">
    <property type="entry name" value="RQC"/>
    <property type="match status" value="1"/>
</dbReference>
<dbReference type="GO" id="GO:0046872">
    <property type="term" value="F:metal ion binding"/>
    <property type="evidence" value="ECO:0007669"/>
    <property type="project" value="UniProtKB-KW"/>
</dbReference>
<evidence type="ECO:0000313" key="22">
    <source>
        <dbReference type="EMBL" id="PEN08051.1"/>
    </source>
</evidence>
<proteinExistence type="inferred from homology"/>
<feature type="compositionally biased region" description="Low complexity" evidence="17">
    <location>
        <begin position="552"/>
        <end position="564"/>
    </location>
</feature>
<dbReference type="SMART" id="SM00487">
    <property type="entry name" value="DEXDc"/>
    <property type="match status" value="1"/>
</dbReference>
<keyword evidence="11" id="KW-0238">DNA-binding</keyword>
<evidence type="ECO:0000256" key="13">
    <source>
        <dbReference type="ARBA" id="ARBA00023204"/>
    </source>
</evidence>
<dbReference type="FunFam" id="1.10.10.10:FF:000175">
    <property type="entry name" value="ATP-dependent DNA helicase RecQ"/>
    <property type="match status" value="1"/>
</dbReference>
<evidence type="ECO:0000256" key="1">
    <source>
        <dbReference type="ARBA" id="ARBA00001946"/>
    </source>
</evidence>
<protein>
    <recommendedName>
        <fullName evidence="16">DNA helicase RecQ</fullName>
        <ecNumber evidence="16">5.6.2.4</ecNumber>
    </recommendedName>
</protein>
<dbReference type="Gene3D" id="1.10.150.80">
    <property type="entry name" value="HRDC domain"/>
    <property type="match status" value="1"/>
</dbReference>
<evidence type="ECO:0000256" key="17">
    <source>
        <dbReference type="SAM" id="MobiDB-lite"/>
    </source>
</evidence>
<dbReference type="PROSITE" id="PS51192">
    <property type="entry name" value="HELICASE_ATP_BIND_1"/>
    <property type="match status" value="1"/>
</dbReference>
<feature type="domain" description="Helicase ATP-binding" evidence="20">
    <location>
        <begin position="65"/>
        <end position="233"/>
    </location>
</feature>
<dbReference type="InterPro" id="IPR027417">
    <property type="entry name" value="P-loop_NTPase"/>
</dbReference>
<evidence type="ECO:0000256" key="8">
    <source>
        <dbReference type="ARBA" id="ARBA00022806"/>
    </source>
</evidence>
<evidence type="ECO:0000256" key="5">
    <source>
        <dbReference type="ARBA" id="ARBA00022741"/>
    </source>
</evidence>
<dbReference type="CDD" id="cd18794">
    <property type="entry name" value="SF2_C_RecQ"/>
    <property type="match status" value="1"/>
</dbReference>
<accession>A0A2H3NUL7</accession>
<evidence type="ECO:0000256" key="6">
    <source>
        <dbReference type="ARBA" id="ARBA00022763"/>
    </source>
</evidence>
<dbReference type="GO" id="GO:0005737">
    <property type="term" value="C:cytoplasm"/>
    <property type="evidence" value="ECO:0007669"/>
    <property type="project" value="TreeGrafter"/>
</dbReference>
<evidence type="ECO:0000256" key="14">
    <source>
        <dbReference type="ARBA" id="ARBA00023235"/>
    </source>
</evidence>
<keyword evidence="23" id="KW-1185">Reference proteome</keyword>
<dbReference type="GO" id="GO:0030894">
    <property type="term" value="C:replisome"/>
    <property type="evidence" value="ECO:0007669"/>
    <property type="project" value="TreeGrafter"/>
</dbReference>
<dbReference type="SMART" id="SM00956">
    <property type="entry name" value="RQC"/>
    <property type="match status" value="1"/>
</dbReference>
<dbReference type="EMBL" id="PDEP01000004">
    <property type="protein sequence ID" value="PEN08051.1"/>
    <property type="molecule type" value="Genomic_DNA"/>
</dbReference>
<dbReference type="FunFam" id="3.40.50.300:FF:000156">
    <property type="entry name" value="ATP-dependent DNA helicase recQ"/>
    <property type="match status" value="1"/>
</dbReference>
<keyword evidence="13" id="KW-0234">DNA repair</keyword>
<dbReference type="EC" id="5.6.2.4" evidence="16"/>
<keyword evidence="14" id="KW-0413">Isomerase</keyword>
<evidence type="ECO:0000256" key="12">
    <source>
        <dbReference type="ARBA" id="ARBA00023172"/>
    </source>
</evidence>
<feature type="transmembrane region" description="Helical" evidence="18">
    <location>
        <begin position="21"/>
        <end position="42"/>
    </location>
</feature>
<dbReference type="InterPro" id="IPR004589">
    <property type="entry name" value="DNA_helicase_ATP-dep_RecQ"/>
</dbReference>
<dbReference type="Gene3D" id="1.10.10.10">
    <property type="entry name" value="Winged helix-like DNA-binding domain superfamily/Winged helix DNA-binding domain"/>
    <property type="match status" value="1"/>
</dbReference>
<dbReference type="SMART" id="SM00490">
    <property type="entry name" value="HELICc"/>
    <property type="match status" value="1"/>
</dbReference>
<evidence type="ECO:0000256" key="4">
    <source>
        <dbReference type="ARBA" id="ARBA00022723"/>
    </source>
</evidence>
<dbReference type="GO" id="GO:0003677">
    <property type="term" value="F:DNA binding"/>
    <property type="evidence" value="ECO:0007669"/>
    <property type="project" value="UniProtKB-KW"/>
</dbReference>
<dbReference type="GO" id="GO:0016787">
    <property type="term" value="F:hydrolase activity"/>
    <property type="evidence" value="ECO:0007669"/>
    <property type="project" value="UniProtKB-KW"/>
</dbReference>
<dbReference type="InterPro" id="IPR010997">
    <property type="entry name" value="HRDC-like_sf"/>
</dbReference>
<dbReference type="GO" id="GO:0005524">
    <property type="term" value="F:ATP binding"/>
    <property type="evidence" value="ECO:0007669"/>
    <property type="project" value="UniProtKB-KW"/>
</dbReference>
<evidence type="ECO:0000259" key="21">
    <source>
        <dbReference type="PROSITE" id="PS51194"/>
    </source>
</evidence>
<evidence type="ECO:0000259" key="20">
    <source>
        <dbReference type="PROSITE" id="PS51192"/>
    </source>
</evidence>
<evidence type="ECO:0000256" key="10">
    <source>
        <dbReference type="ARBA" id="ARBA00022840"/>
    </source>
</evidence>
<dbReference type="GO" id="GO:0006281">
    <property type="term" value="P:DNA repair"/>
    <property type="evidence" value="ECO:0007669"/>
    <property type="project" value="UniProtKB-KW"/>
</dbReference>
<evidence type="ECO:0000256" key="16">
    <source>
        <dbReference type="NCBIfam" id="TIGR01389"/>
    </source>
</evidence>
<dbReference type="SUPFAM" id="SSF47819">
    <property type="entry name" value="HRDC-like"/>
    <property type="match status" value="1"/>
</dbReference>
<dbReference type="SUPFAM" id="SSF52540">
    <property type="entry name" value="P-loop containing nucleoside triphosphate hydrolases"/>
    <property type="match status" value="2"/>
</dbReference>
<keyword evidence="5" id="KW-0547">Nucleotide-binding</keyword>
<keyword evidence="18" id="KW-0472">Membrane</keyword>
<dbReference type="NCBIfam" id="TIGR01389">
    <property type="entry name" value="recQ"/>
    <property type="match status" value="1"/>
</dbReference>
<evidence type="ECO:0000256" key="2">
    <source>
        <dbReference type="ARBA" id="ARBA00001947"/>
    </source>
</evidence>
<dbReference type="PROSITE" id="PS50967">
    <property type="entry name" value="HRDC"/>
    <property type="match status" value="1"/>
</dbReference>
<dbReference type="GO" id="GO:0006310">
    <property type="term" value="P:DNA recombination"/>
    <property type="evidence" value="ECO:0007669"/>
    <property type="project" value="UniProtKB-UniRule"/>
</dbReference>
<keyword evidence="18" id="KW-1133">Transmembrane helix</keyword>
<dbReference type="GO" id="GO:0009432">
    <property type="term" value="P:SOS response"/>
    <property type="evidence" value="ECO:0007669"/>
    <property type="project" value="UniProtKB-UniRule"/>
</dbReference>
<evidence type="ECO:0000256" key="9">
    <source>
        <dbReference type="ARBA" id="ARBA00022833"/>
    </source>
</evidence>
<dbReference type="InterPro" id="IPR044876">
    <property type="entry name" value="HRDC_dom_sf"/>
</dbReference>
<dbReference type="PANTHER" id="PTHR13710">
    <property type="entry name" value="DNA HELICASE RECQ FAMILY MEMBER"/>
    <property type="match status" value="1"/>
</dbReference>
<dbReference type="InterPro" id="IPR036388">
    <property type="entry name" value="WH-like_DNA-bd_sf"/>
</dbReference>
<keyword evidence="12" id="KW-0233">DNA recombination</keyword>
<dbReference type="PROSITE" id="PS51194">
    <property type="entry name" value="HELICASE_CTER"/>
    <property type="match status" value="1"/>
</dbReference>
<comment type="catalytic activity">
    <reaction evidence="15">
        <text>Couples ATP hydrolysis with the unwinding of duplex DNA by translocating in the 3'-5' direction.</text>
        <dbReference type="EC" id="5.6.2.4"/>
    </reaction>
</comment>
<gene>
    <name evidence="22" type="primary">recQ</name>
    <name evidence="22" type="ORF">CRI93_05710</name>
</gene>
<dbReference type="InterPro" id="IPR032284">
    <property type="entry name" value="RecQ_Zn-bd"/>
</dbReference>
<dbReference type="Pfam" id="PF16124">
    <property type="entry name" value="RecQ_Zn_bind"/>
    <property type="match status" value="1"/>
</dbReference>
<dbReference type="Pfam" id="PF00271">
    <property type="entry name" value="Helicase_C"/>
    <property type="match status" value="1"/>
</dbReference>
<dbReference type="InterPro" id="IPR011545">
    <property type="entry name" value="DEAD/DEAH_box_helicase_dom"/>
</dbReference>
<feature type="domain" description="Helicase C-terminal" evidence="21">
    <location>
        <begin position="257"/>
        <end position="402"/>
    </location>
</feature>
<evidence type="ECO:0000256" key="15">
    <source>
        <dbReference type="ARBA" id="ARBA00034617"/>
    </source>
</evidence>
<dbReference type="NCBIfam" id="TIGR00614">
    <property type="entry name" value="recQ_fam"/>
    <property type="match status" value="1"/>
</dbReference>
<dbReference type="GO" id="GO:0043590">
    <property type="term" value="C:bacterial nucleoid"/>
    <property type="evidence" value="ECO:0007669"/>
    <property type="project" value="TreeGrafter"/>
</dbReference>
<keyword evidence="9" id="KW-0862">Zinc</keyword>
<keyword evidence="6" id="KW-0227">DNA damage</keyword>
<keyword evidence="7" id="KW-0378">Hydrolase</keyword>
<reference evidence="22 23" key="1">
    <citation type="submission" date="2017-10" db="EMBL/GenBank/DDBJ databases">
        <title>Draft genome of Longimonas halophila.</title>
        <authorList>
            <person name="Goh K.M."/>
            <person name="Shamsir M.S."/>
            <person name="Lim S.W."/>
        </authorList>
    </citation>
    <scope>NUCLEOTIDE SEQUENCE [LARGE SCALE GENOMIC DNA]</scope>
    <source>
        <strain evidence="22 23">KCTC 42399</strain>
    </source>
</reference>
<dbReference type="OrthoDB" id="9763310at2"/>
<evidence type="ECO:0000256" key="3">
    <source>
        <dbReference type="ARBA" id="ARBA00005446"/>
    </source>
</evidence>
<evidence type="ECO:0000256" key="11">
    <source>
        <dbReference type="ARBA" id="ARBA00023125"/>
    </source>
</evidence>
<comment type="caution">
    <text evidence="22">The sequence shown here is derived from an EMBL/GenBank/DDBJ whole genome shotgun (WGS) entry which is preliminary data.</text>
</comment>
<dbReference type="SMART" id="SM00341">
    <property type="entry name" value="HRDC"/>
    <property type="match status" value="1"/>
</dbReference>
<evidence type="ECO:0000313" key="23">
    <source>
        <dbReference type="Proteomes" id="UP000221024"/>
    </source>
</evidence>
<comment type="cofactor">
    <cofactor evidence="2">
        <name>Zn(2+)</name>
        <dbReference type="ChEBI" id="CHEBI:29105"/>
    </cofactor>
</comment>
<dbReference type="Pfam" id="PF00270">
    <property type="entry name" value="DEAD"/>
    <property type="match status" value="1"/>
</dbReference>
<dbReference type="GO" id="GO:0009378">
    <property type="term" value="F:four-way junction helicase activity"/>
    <property type="evidence" value="ECO:0007669"/>
    <property type="project" value="TreeGrafter"/>
</dbReference>
<dbReference type="Gene3D" id="3.40.50.300">
    <property type="entry name" value="P-loop containing nucleotide triphosphate hydrolases"/>
    <property type="match status" value="2"/>
</dbReference>
<dbReference type="FunFam" id="3.40.50.300:FF:000296">
    <property type="entry name" value="ATP-dependent DNA helicase RecQ"/>
    <property type="match status" value="1"/>
</dbReference>
<name>A0A2H3NUL7_9BACT</name>
<keyword evidence="8 22" id="KW-0347">Helicase</keyword>
<evidence type="ECO:0000259" key="19">
    <source>
        <dbReference type="PROSITE" id="PS50967"/>
    </source>
</evidence>
<feature type="compositionally biased region" description="Basic and acidic residues" evidence="17">
    <location>
        <begin position="542"/>
        <end position="551"/>
    </location>
</feature>
<dbReference type="GO" id="GO:0006260">
    <property type="term" value="P:DNA replication"/>
    <property type="evidence" value="ECO:0007669"/>
    <property type="project" value="InterPro"/>
</dbReference>
<comment type="similarity">
    <text evidence="3">Belongs to the helicase family. RecQ subfamily.</text>
</comment>
<dbReference type="InterPro" id="IPR001650">
    <property type="entry name" value="Helicase_C-like"/>
</dbReference>
<sequence>MGTPVSLTTKPRPGQDSFETLCLFFCLLPCFTPVAVSSWTGAAPRQVLRSVFGYDTFRLAQQPIIERTVRGDSTLVVMPTGGGKSLCYQIPALIREGVGIVISPLVALMQDQVAALQQVGVRAACLHAGQPHAERQALCQRLRQNTLDLLYVAPERVTTDSFAHLLDHAPIALFAIDEVHCMSQWGHDFRPDYLTLTDLRTRFPDVPLIGATATADTDTQADLLERLHLDDDALFVTGFDRPNIQYTVTRKSRPKRQLKQFIETRHAGEAGIVYCRTRKKVEGTAEWLGEHGIRAVPYHAGLSDAMRSDHQQRFLQDDGLVVVATVAFGMGIDKPDVRFVAHLDPPSTLEAYYQETGRAGRDGRPADAWMTYRYGDIVRLHQFLDRSDANDAHTWAQRHKLNALFGYCETTDCRRQVLLRYFGEEAPEPCGNCDTCLHPVDTWDGTVAAQKVLSCIARTGQRFGAGHVTDVLLGRNTEKIRRHGHTELSTYDIGDELNKQGWKSVIRQLVAARFLEVDVSGYGALKLTSACKPVLQGEATVELRKDTKRTGSEGSSSGSASSAAPDLPDTPEARSLFEALRRTRTELAKAQGVPPYVVFPDRTLIAMVRERPATRADFARLHGVGDVKLKRYADDFLPVIAETG</sequence>
<evidence type="ECO:0000256" key="18">
    <source>
        <dbReference type="SAM" id="Phobius"/>
    </source>
</evidence>
<keyword evidence="10" id="KW-0067">ATP-binding</keyword>
<keyword evidence="4" id="KW-0479">Metal-binding</keyword>
<organism evidence="22 23">
    <name type="scientific">Longimonas halophila</name>
    <dbReference type="NCBI Taxonomy" id="1469170"/>
    <lineage>
        <taxon>Bacteria</taxon>
        <taxon>Pseudomonadati</taxon>
        <taxon>Rhodothermota</taxon>
        <taxon>Rhodothermia</taxon>
        <taxon>Rhodothermales</taxon>
        <taxon>Salisaetaceae</taxon>
        <taxon>Longimonas</taxon>
    </lineage>
</organism>
<dbReference type="InterPro" id="IPR002121">
    <property type="entry name" value="HRDC_dom"/>
</dbReference>
<dbReference type="PANTHER" id="PTHR13710:SF105">
    <property type="entry name" value="ATP-DEPENDENT DNA HELICASE Q1"/>
    <property type="match status" value="1"/>
</dbReference>
<feature type="region of interest" description="Disordered" evidence="17">
    <location>
        <begin position="542"/>
        <end position="571"/>
    </location>
</feature>
<dbReference type="Pfam" id="PF00570">
    <property type="entry name" value="HRDC"/>
    <property type="match status" value="1"/>
</dbReference>
<dbReference type="CDD" id="cd17920">
    <property type="entry name" value="DEXHc_RecQ"/>
    <property type="match status" value="1"/>
</dbReference>
<dbReference type="GO" id="GO:0043138">
    <property type="term" value="F:3'-5' DNA helicase activity"/>
    <property type="evidence" value="ECO:0007669"/>
    <property type="project" value="UniProtKB-EC"/>
</dbReference>
<dbReference type="InterPro" id="IPR014001">
    <property type="entry name" value="Helicase_ATP-bd"/>
</dbReference>
<keyword evidence="18" id="KW-0812">Transmembrane</keyword>
<dbReference type="InterPro" id="IPR018982">
    <property type="entry name" value="RQC_domain"/>
</dbReference>
<feature type="domain" description="HRDC" evidence="19">
    <location>
        <begin position="570"/>
        <end position="644"/>
    </location>
</feature>
<dbReference type="Proteomes" id="UP000221024">
    <property type="component" value="Unassembled WGS sequence"/>
</dbReference>